<comment type="subunit">
    <text evidence="3 15">Tetramer of two alpha and two beta subunits.</text>
</comment>
<dbReference type="PANTHER" id="PTHR10947:SF0">
    <property type="entry name" value="PHENYLALANINE--TRNA LIGASE BETA SUBUNIT"/>
    <property type="match status" value="1"/>
</dbReference>
<dbReference type="Pfam" id="PF03483">
    <property type="entry name" value="B3_4"/>
    <property type="match status" value="1"/>
</dbReference>
<dbReference type="SUPFAM" id="SSF56037">
    <property type="entry name" value="PheT/TilS domain"/>
    <property type="match status" value="1"/>
</dbReference>
<evidence type="ECO:0000256" key="6">
    <source>
        <dbReference type="ARBA" id="ARBA00022598"/>
    </source>
</evidence>
<evidence type="ECO:0000256" key="9">
    <source>
        <dbReference type="ARBA" id="ARBA00022840"/>
    </source>
</evidence>
<dbReference type="InterPro" id="IPR012340">
    <property type="entry name" value="NA-bd_OB-fold"/>
</dbReference>
<evidence type="ECO:0000256" key="3">
    <source>
        <dbReference type="ARBA" id="ARBA00011209"/>
    </source>
</evidence>
<proteinExistence type="inferred from homology"/>
<dbReference type="CDD" id="cd00769">
    <property type="entry name" value="PheRS_beta_core"/>
    <property type="match status" value="1"/>
</dbReference>
<dbReference type="Gene3D" id="3.30.70.380">
    <property type="entry name" value="Ferrodoxin-fold anticodon-binding domain"/>
    <property type="match status" value="1"/>
</dbReference>
<evidence type="ECO:0000256" key="7">
    <source>
        <dbReference type="ARBA" id="ARBA00022723"/>
    </source>
</evidence>
<dbReference type="SUPFAM" id="SSF50249">
    <property type="entry name" value="Nucleic acid-binding proteins"/>
    <property type="match status" value="1"/>
</dbReference>
<keyword evidence="7 15" id="KW-0479">Metal-binding</keyword>
<dbReference type="SUPFAM" id="SSF46955">
    <property type="entry name" value="Putative DNA-binding domain"/>
    <property type="match status" value="1"/>
</dbReference>
<evidence type="ECO:0000256" key="14">
    <source>
        <dbReference type="ARBA" id="ARBA00049255"/>
    </source>
</evidence>
<evidence type="ECO:0000313" key="20">
    <source>
        <dbReference type="EMBL" id="GAA4400130.1"/>
    </source>
</evidence>
<comment type="catalytic activity">
    <reaction evidence="14 15">
        <text>tRNA(Phe) + L-phenylalanine + ATP = L-phenylalanyl-tRNA(Phe) + AMP + diphosphate + H(+)</text>
        <dbReference type="Rhea" id="RHEA:19413"/>
        <dbReference type="Rhea" id="RHEA-COMP:9668"/>
        <dbReference type="Rhea" id="RHEA-COMP:9699"/>
        <dbReference type="ChEBI" id="CHEBI:15378"/>
        <dbReference type="ChEBI" id="CHEBI:30616"/>
        <dbReference type="ChEBI" id="CHEBI:33019"/>
        <dbReference type="ChEBI" id="CHEBI:58095"/>
        <dbReference type="ChEBI" id="CHEBI:78442"/>
        <dbReference type="ChEBI" id="CHEBI:78531"/>
        <dbReference type="ChEBI" id="CHEBI:456215"/>
        <dbReference type="EC" id="6.1.1.20"/>
    </reaction>
</comment>
<keyword evidence="8 15" id="KW-0547">Nucleotide-binding</keyword>
<dbReference type="NCBIfam" id="TIGR00472">
    <property type="entry name" value="pheT_bact"/>
    <property type="match status" value="1"/>
</dbReference>
<dbReference type="PROSITE" id="PS51447">
    <property type="entry name" value="FDX_ACB"/>
    <property type="match status" value="1"/>
</dbReference>
<dbReference type="Pfam" id="PF03147">
    <property type="entry name" value="FDX-ACB"/>
    <property type="match status" value="1"/>
</dbReference>
<evidence type="ECO:0000256" key="5">
    <source>
        <dbReference type="ARBA" id="ARBA00022555"/>
    </source>
</evidence>
<dbReference type="InterPro" id="IPR045864">
    <property type="entry name" value="aa-tRNA-synth_II/BPL/LPL"/>
</dbReference>
<keyword evidence="12 15" id="KW-0648">Protein biosynthesis</keyword>
<dbReference type="Gene3D" id="3.30.56.10">
    <property type="match status" value="2"/>
</dbReference>
<comment type="caution">
    <text evidence="20">The sequence shown here is derived from an EMBL/GenBank/DDBJ whole genome shotgun (WGS) entry which is preliminary data.</text>
</comment>
<dbReference type="Pfam" id="PF17759">
    <property type="entry name" value="tRNA_synthFbeta"/>
    <property type="match status" value="1"/>
</dbReference>
<feature type="binding site" evidence="15">
    <location>
        <position position="493"/>
    </location>
    <ligand>
        <name>Mg(2+)</name>
        <dbReference type="ChEBI" id="CHEBI:18420"/>
        <note>shared with alpha subunit</note>
    </ligand>
</feature>
<dbReference type="InterPro" id="IPR002547">
    <property type="entry name" value="tRNA-bd_dom"/>
</dbReference>
<dbReference type="Proteomes" id="UP001500390">
    <property type="component" value="Unassembled WGS sequence"/>
</dbReference>
<evidence type="ECO:0000256" key="13">
    <source>
        <dbReference type="ARBA" id="ARBA00023146"/>
    </source>
</evidence>
<dbReference type="SMART" id="SM00874">
    <property type="entry name" value="B5"/>
    <property type="match status" value="1"/>
</dbReference>
<dbReference type="InterPro" id="IPR004532">
    <property type="entry name" value="Phe-tRNA-ligase_IIc_bsu_bact"/>
</dbReference>
<sequence>MRVPIDWLREYVAVPHDASGEQIAADLVRVGLEEEGLHTGGVTGPLVVGRVLTKTPEPQKNGKTINWCTVDVGDANGTGEPQGVVCGAHNFDAGDLVVVILPGGVLSTPSGPLTVSARKTYGHVSSGMICSERELGIGDDHDGILVLTKKFAGDEATLAALTPGTDAIPLLGLDRETVEVNVTPDRGYCFSVRGIAREYGHATRAAFTDPAIALDAAAPAATEGGFPVVLDDRAPIRGRAGCDRYVARIVRNIDVSAPTPRWMATRLTEAGMRPISLPVDVTNYVMLGLGQPLHAFDLDTLQAPIVVRRARPGERLTTLDDAERTLGEGDLLITDHDGERAIAIAGVMGGAQTEVGTTTRNLLIEAAHFDAVSIARTARAHKLPSEASRRFERGVDPALAAAAAQLAVDLLVEHGGGVVDPEVTDVGSPAAPAPVTMHVDFPSKIVGVVYLESEVVSILSSIGCSVTREGHLLTVVPPTWRSDLTTAEDLVEEVARIDGYDGIPSIVPTPPGGAGLTHAQRTRRLVADVLAGQGLSEVWSAPFVGADRFADLGLDVEAEVARTVRLANPLSEEAPLMRTRLLATLVDALRRNVARGNRDVGLFELGLVVALDGPQESAPTEDVGIHPSAETLAAIRDAVPPQPRHVAFLLAGERDRAGWWGAGRAADVTDAVDLARTLGEALGVAIEVVADTAAPFHPGRCARITLSDGTLVGHVGELHPKAVAALGLPARAVGGELDLDVLTTASEGTPQARTVHTFPLARRDVAVVIDEDVPAARVAQALRGGAGETLESLTLFDVYRGDQVGEGRKSLAYRLTFRAPDRTLTTDEVSGLRDRALAAAAKAVGAVQRA</sequence>
<dbReference type="InterPro" id="IPR045060">
    <property type="entry name" value="Phe-tRNA-ligase_IIc_bsu"/>
</dbReference>
<feature type="domain" description="TRNA-binding" evidence="17">
    <location>
        <begin position="40"/>
        <end position="157"/>
    </location>
</feature>
<feature type="binding site" evidence="15">
    <location>
        <position position="492"/>
    </location>
    <ligand>
        <name>Mg(2+)</name>
        <dbReference type="ChEBI" id="CHEBI:18420"/>
        <note>shared with alpha subunit</note>
    </ligand>
</feature>
<dbReference type="InterPro" id="IPR036690">
    <property type="entry name" value="Fdx_antiC-bd_sf"/>
</dbReference>
<keyword evidence="4 15" id="KW-0963">Cytoplasm</keyword>
<dbReference type="HAMAP" id="MF_00283">
    <property type="entry name" value="Phe_tRNA_synth_beta1"/>
    <property type="match status" value="1"/>
</dbReference>
<dbReference type="InterPro" id="IPR009061">
    <property type="entry name" value="DNA-bd_dom_put_sf"/>
</dbReference>
<evidence type="ECO:0000256" key="1">
    <source>
        <dbReference type="ARBA" id="ARBA00004496"/>
    </source>
</evidence>
<keyword evidence="21" id="KW-1185">Reference proteome</keyword>
<dbReference type="SMART" id="SM00873">
    <property type="entry name" value="B3_4"/>
    <property type="match status" value="1"/>
</dbReference>
<dbReference type="SMART" id="SM00896">
    <property type="entry name" value="FDX-ACB"/>
    <property type="match status" value="1"/>
</dbReference>
<feature type="binding site" evidence="15">
    <location>
        <position position="483"/>
    </location>
    <ligand>
        <name>Mg(2+)</name>
        <dbReference type="ChEBI" id="CHEBI:18420"/>
        <note>shared with alpha subunit</note>
    </ligand>
</feature>
<feature type="domain" description="B5" evidence="19">
    <location>
        <begin position="430"/>
        <end position="505"/>
    </location>
</feature>
<dbReference type="InterPro" id="IPR005121">
    <property type="entry name" value="Fdx_antiC-bd"/>
</dbReference>
<name>A0ABP8K3R0_9MICO</name>
<dbReference type="PANTHER" id="PTHR10947">
    <property type="entry name" value="PHENYLALANYL-TRNA SYNTHETASE BETA CHAIN AND LEUCINE-RICH REPEAT-CONTAINING PROTEIN 47"/>
    <property type="match status" value="1"/>
</dbReference>
<evidence type="ECO:0000259" key="18">
    <source>
        <dbReference type="PROSITE" id="PS51447"/>
    </source>
</evidence>
<dbReference type="PROSITE" id="PS51483">
    <property type="entry name" value="B5"/>
    <property type="match status" value="1"/>
</dbReference>
<accession>A0ABP8K3R0</accession>
<evidence type="ECO:0000259" key="19">
    <source>
        <dbReference type="PROSITE" id="PS51483"/>
    </source>
</evidence>
<dbReference type="PROSITE" id="PS50886">
    <property type="entry name" value="TRBD"/>
    <property type="match status" value="1"/>
</dbReference>
<comment type="cofactor">
    <cofactor evidence="15">
        <name>Mg(2+)</name>
        <dbReference type="ChEBI" id="CHEBI:18420"/>
    </cofactor>
    <text evidence="15">Binds 2 magnesium ions per tetramer.</text>
</comment>
<evidence type="ECO:0000256" key="12">
    <source>
        <dbReference type="ARBA" id="ARBA00022917"/>
    </source>
</evidence>
<dbReference type="Gene3D" id="3.30.930.10">
    <property type="entry name" value="Bira Bifunctional Protein, Domain 2"/>
    <property type="match status" value="1"/>
</dbReference>
<evidence type="ECO:0000256" key="4">
    <source>
        <dbReference type="ARBA" id="ARBA00022490"/>
    </source>
</evidence>
<dbReference type="Gene3D" id="2.40.50.140">
    <property type="entry name" value="Nucleic acid-binding proteins"/>
    <property type="match status" value="1"/>
</dbReference>
<dbReference type="Pfam" id="PF01588">
    <property type="entry name" value="tRNA_bind"/>
    <property type="match status" value="1"/>
</dbReference>
<keyword evidence="11 16" id="KW-0694">RNA-binding</keyword>
<dbReference type="InterPro" id="IPR005146">
    <property type="entry name" value="B3/B4_tRNA-bd"/>
</dbReference>
<reference evidence="21" key="1">
    <citation type="journal article" date="2019" name="Int. J. Syst. Evol. Microbiol.">
        <title>The Global Catalogue of Microorganisms (GCM) 10K type strain sequencing project: providing services to taxonomists for standard genome sequencing and annotation.</title>
        <authorList>
            <consortium name="The Broad Institute Genomics Platform"/>
            <consortium name="The Broad Institute Genome Sequencing Center for Infectious Disease"/>
            <person name="Wu L."/>
            <person name="Ma J."/>
        </authorList>
    </citation>
    <scope>NUCLEOTIDE SEQUENCE [LARGE SCALE GENOMIC DNA]</scope>
    <source>
        <strain evidence="21">JCM 17738</strain>
    </source>
</reference>
<dbReference type="GO" id="GO:0016874">
    <property type="term" value="F:ligase activity"/>
    <property type="evidence" value="ECO:0007669"/>
    <property type="project" value="UniProtKB-KW"/>
</dbReference>
<dbReference type="InterPro" id="IPR020825">
    <property type="entry name" value="Phe-tRNA_synthase-like_B3/B4"/>
</dbReference>
<dbReference type="SUPFAM" id="SSF54991">
    <property type="entry name" value="Anticodon-binding domain of PheRS"/>
    <property type="match status" value="1"/>
</dbReference>
<organism evidence="20 21">
    <name type="scientific">Ornithinibacter aureus</name>
    <dbReference type="NCBI Taxonomy" id="622664"/>
    <lineage>
        <taxon>Bacteria</taxon>
        <taxon>Bacillati</taxon>
        <taxon>Actinomycetota</taxon>
        <taxon>Actinomycetes</taxon>
        <taxon>Micrococcales</taxon>
        <taxon>Intrasporangiaceae</taxon>
        <taxon>Ornithinibacter</taxon>
    </lineage>
</organism>
<evidence type="ECO:0000256" key="11">
    <source>
        <dbReference type="ARBA" id="ARBA00022884"/>
    </source>
</evidence>
<feature type="domain" description="FDX-ACB" evidence="18">
    <location>
        <begin position="756"/>
        <end position="849"/>
    </location>
</feature>
<gene>
    <name evidence="15 20" type="primary">pheT</name>
    <name evidence="20" type="ORF">GCM10023153_27320</name>
</gene>
<evidence type="ECO:0000256" key="2">
    <source>
        <dbReference type="ARBA" id="ARBA00008653"/>
    </source>
</evidence>
<comment type="similarity">
    <text evidence="2 15">Belongs to the phenylalanyl-tRNA synthetase beta subunit family. Type 1 subfamily.</text>
</comment>
<evidence type="ECO:0000256" key="15">
    <source>
        <dbReference type="HAMAP-Rule" id="MF_00283"/>
    </source>
</evidence>
<keyword evidence="9 15" id="KW-0067">ATP-binding</keyword>
<keyword evidence="5 16" id="KW-0820">tRNA-binding</keyword>
<dbReference type="InterPro" id="IPR033714">
    <property type="entry name" value="tRNA_bind_bactPheRS"/>
</dbReference>
<dbReference type="RefSeq" id="WP_159898838.1">
    <property type="nucleotide sequence ID" value="NZ_BAABFX010000037.1"/>
</dbReference>
<keyword evidence="13 15" id="KW-0030">Aminoacyl-tRNA synthetase</keyword>
<evidence type="ECO:0000256" key="10">
    <source>
        <dbReference type="ARBA" id="ARBA00022842"/>
    </source>
</evidence>
<evidence type="ECO:0000313" key="21">
    <source>
        <dbReference type="Proteomes" id="UP001500390"/>
    </source>
</evidence>
<dbReference type="EMBL" id="BAABFX010000037">
    <property type="protein sequence ID" value="GAA4400130.1"/>
    <property type="molecule type" value="Genomic_DNA"/>
</dbReference>
<comment type="subcellular location">
    <subcellularLocation>
        <location evidence="1 15">Cytoplasm</location>
    </subcellularLocation>
</comment>
<dbReference type="InterPro" id="IPR005147">
    <property type="entry name" value="tRNA_synthase_B5-dom"/>
</dbReference>
<evidence type="ECO:0000256" key="8">
    <source>
        <dbReference type="ARBA" id="ARBA00022741"/>
    </source>
</evidence>
<dbReference type="SUPFAM" id="SSF55681">
    <property type="entry name" value="Class II aaRS and biotin synthetases"/>
    <property type="match status" value="1"/>
</dbReference>
<dbReference type="Pfam" id="PF03484">
    <property type="entry name" value="B5"/>
    <property type="match status" value="1"/>
</dbReference>
<keyword evidence="6 15" id="KW-0436">Ligase</keyword>
<keyword evidence="10 15" id="KW-0460">Magnesium</keyword>
<dbReference type="CDD" id="cd02796">
    <property type="entry name" value="tRNA_bind_bactPheRS"/>
    <property type="match status" value="1"/>
</dbReference>
<evidence type="ECO:0000259" key="17">
    <source>
        <dbReference type="PROSITE" id="PS50886"/>
    </source>
</evidence>
<dbReference type="EC" id="6.1.1.20" evidence="15"/>
<evidence type="ECO:0000256" key="16">
    <source>
        <dbReference type="PROSITE-ProRule" id="PRU00209"/>
    </source>
</evidence>
<protein>
    <recommendedName>
        <fullName evidence="15">Phenylalanine--tRNA ligase beta subunit</fullName>
        <ecNumber evidence="15">6.1.1.20</ecNumber>
    </recommendedName>
    <alternativeName>
        <fullName evidence="15">Phenylalanyl-tRNA synthetase beta subunit</fullName>
        <shortName evidence="15">PheRS</shortName>
    </alternativeName>
</protein>
<feature type="binding site" evidence="15">
    <location>
        <position position="489"/>
    </location>
    <ligand>
        <name>Mg(2+)</name>
        <dbReference type="ChEBI" id="CHEBI:18420"/>
        <note>shared with alpha subunit</note>
    </ligand>
</feature>
<dbReference type="InterPro" id="IPR041616">
    <property type="entry name" value="PheRS_beta_core"/>
</dbReference>
<dbReference type="Gene3D" id="3.50.40.10">
    <property type="entry name" value="Phenylalanyl-trna Synthetase, Chain B, domain 3"/>
    <property type="match status" value="1"/>
</dbReference>